<dbReference type="STRING" id="467210.HMPREF1866_01920"/>
<gene>
    <name evidence="2" type="ORF">HMPREF1866_01920</name>
</gene>
<dbReference type="PATRIC" id="fig|467210.3.peg.1898"/>
<sequence>MDRFKKVYRQGVIDILEVWVDTETGVNYLFKTNGYAGGLTALLDKDGKPVITHNGKEDL</sequence>
<reference evidence="3" key="1">
    <citation type="submission" date="2016-01" db="EMBL/GenBank/DDBJ databases">
        <authorList>
            <person name="Mitreva M."/>
            <person name="Pepin K.H."/>
            <person name="Mihindukulasuriya K.A."/>
            <person name="Fulton R."/>
            <person name="Fronick C."/>
            <person name="O'Laughlin M."/>
            <person name="Miner T."/>
            <person name="Herter B."/>
            <person name="Rosa B.A."/>
            <person name="Cordes M."/>
            <person name="Tomlinson C."/>
            <person name="Wollam A."/>
            <person name="Palsikar V.B."/>
            <person name="Mardis E.R."/>
            <person name="Wilson R.K."/>
        </authorList>
    </citation>
    <scope>NUCLEOTIDE SEQUENCE [LARGE SCALE GENOMIC DNA]</scope>
    <source>
        <strain evidence="3">DNF00896</strain>
    </source>
</reference>
<keyword evidence="3" id="KW-1185">Reference proteome</keyword>
<evidence type="ECO:0000313" key="2">
    <source>
        <dbReference type="EMBL" id="KXB56137.1"/>
    </source>
</evidence>
<feature type="domain" description="DUF6440" evidence="1">
    <location>
        <begin position="3"/>
        <end position="52"/>
    </location>
</feature>
<comment type="caution">
    <text evidence="2">The sequence shown here is derived from an EMBL/GenBank/DDBJ whole genome shotgun (WGS) entry which is preliminary data.</text>
</comment>
<dbReference type="InterPro" id="IPR045515">
    <property type="entry name" value="DUF6440"/>
</dbReference>
<evidence type="ECO:0000313" key="3">
    <source>
        <dbReference type="Proteomes" id="UP000070394"/>
    </source>
</evidence>
<evidence type="ECO:0000259" key="1">
    <source>
        <dbReference type="Pfam" id="PF20037"/>
    </source>
</evidence>
<name>A0A133ZL38_9FIRM</name>
<dbReference type="AlphaFoldDB" id="A0A133ZL38"/>
<dbReference type="Proteomes" id="UP000070394">
    <property type="component" value="Unassembled WGS sequence"/>
</dbReference>
<protein>
    <recommendedName>
        <fullName evidence="1">DUF6440 domain-containing protein</fullName>
    </recommendedName>
</protein>
<organism evidence="2 3">
    <name type="scientific">Lachnoanaerobaculum saburreum</name>
    <dbReference type="NCBI Taxonomy" id="467210"/>
    <lineage>
        <taxon>Bacteria</taxon>
        <taxon>Bacillati</taxon>
        <taxon>Bacillota</taxon>
        <taxon>Clostridia</taxon>
        <taxon>Lachnospirales</taxon>
        <taxon>Lachnospiraceae</taxon>
        <taxon>Lachnoanaerobaculum</taxon>
    </lineage>
</organism>
<proteinExistence type="predicted"/>
<dbReference type="OrthoDB" id="9135364at2"/>
<dbReference type="Pfam" id="PF20037">
    <property type="entry name" value="DUF6440"/>
    <property type="match status" value="1"/>
</dbReference>
<accession>A0A133ZL38</accession>
<dbReference type="RefSeq" id="WP_060931602.1">
    <property type="nucleotide sequence ID" value="NZ_KQ959838.1"/>
</dbReference>
<dbReference type="EMBL" id="LSDA01000104">
    <property type="protein sequence ID" value="KXB56137.1"/>
    <property type="molecule type" value="Genomic_DNA"/>
</dbReference>